<gene>
    <name evidence="3" type="ORF">PODLI_1B033069</name>
</gene>
<feature type="region of interest" description="Disordered" evidence="1">
    <location>
        <begin position="1"/>
        <end position="56"/>
    </location>
</feature>
<feature type="domain" description="MAM" evidence="2">
    <location>
        <begin position="61"/>
        <end position="106"/>
    </location>
</feature>
<dbReference type="PROSITE" id="PS50060">
    <property type="entry name" value="MAM_2"/>
    <property type="match status" value="1"/>
</dbReference>
<dbReference type="GO" id="GO:0016020">
    <property type="term" value="C:membrane"/>
    <property type="evidence" value="ECO:0007669"/>
    <property type="project" value="InterPro"/>
</dbReference>
<proteinExistence type="predicted"/>
<keyword evidence="4" id="KW-1185">Reference proteome</keyword>
<accession>A0AA35LN18</accession>
<feature type="compositionally biased region" description="Basic and acidic residues" evidence="1">
    <location>
        <begin position="124"/>
        <end position="136"/>
    </location>
</feature>
<protein>
    <submittedName>
        <fullName evidence="3">Endosomal glycoproteinglycoprotein-like isoform X3</fullName>
    </submittedName>
</protein>
<feature type="region of interest" description="Disordered" evidence="1">
    <location>
        <begin position="104"/>
        <end position="179"/>
    </location>
</feature>
<dbReference type="InterPro" id="IPR000998">
    <property type="entry name" value="MAM_dom"/>
</dbReference>
<evidence type="ECO:0000256" key="1">
    <source>
        <dbReference type="SAM" id="MobiDB-lite"/>
    </source>
</evidence>
<name>A0AA35LN18_9SAUR</name>
<dbReference type="EMBL" id="OX395144">
    <property type="protein sequence ID" value="CAI5799249.1"/>
    <property type="molecule type" value="Genomic_DNA"/>
</dbReference>
<feature type="compositionally biased region" description="Pro residues" evidence="1">
    <location>
        <begin position="160"/>
        <end position="170"/>
    </location>
</feature>
<reference evidence="3" key="1">
    <citation type="submission" date="2022-12" db="EMBL/GenBank/DDBJ databases">
        <authorList>
            <person name="Alioto T."/>
            <person name="Alioto T."/>
            <person name="Gomez Garrido J."/>
        </authorList>
    </citation>
    <scope>NUCLEOTIDE SEQUENCE</scope>
</reference>
<dbReference type="AlphaFoldDB" id="A0AA35LN18"/>
<feature type="compositionally biased region" description="Basic and acidic residues" evidence="1">
    <location>
        <begin position="146"/>
        <end position="158"/>
    </location>
</feature>
<dbReference type="Proteomes" id="UP001178461">
    <property type="component" value="Chromosome 18"/>
</dbReference>
<evidence type="ECO:0000313" key="4">
    <source>
        <dbReference type="Proteomes" id="UP001178461"/>
    </source>
</evidence>
<sequence>MSYLGGDGGAVAPDDLEGATSPSRWAPGTTPPASPTRPLKAPAASATTRLSGEKAGERVVWREERLLLDSGGKFQAVLEVGAGDWSGKGAIMVDNVAYAAGGGCEERRQESDGEGEVQCLGDPGFERHTGAYEQRRPSSRASARLPFERGGPRTRDSPSHPQPQRQPGPEQPALHSQDQVRIVELPVRVPTDWLLSPPCWRVGLDDPRIPFGLGTEGGRYETKEKSTAFFPEPLLLSSMK</sequence>
<evidence type="ECO:0000259" key="2">
    <source>
        <dbReference type="PROSITE" id="PS50060"/>
    </source>
</evidence>
<evidence type="ECO:0000313" key="3">
    <source>
        <dbReference type="EMBL" id="CAI5799249.1"/>
    </source>
</evidence>
<organism evidence="3 4">
    <name type="scientific">Podarcis lilfordi</name>
    <name type="common">Lilford's wall lizard</name>
    <dbReference type="NCBI Taxonomy" id="74358"/>
    <lineage>
        <taxon>Eukaryota</taxon>
        <taxon>Metazoa</taxon>
        <taxon>Chordata</taxon>
        <taxon>Craniata</taxon>
        <taxon>Vertebrata</taxon>
        <taxon>Euteleostomi</taxon>
        <taxon>Lepidosauria</taxon>
        <taxon>Squamata</taxon>
        <taxon>Bifurcata</taxon>
        <taxon>Unidentata</taxon>
        <taxon>Episquamata</taxon>
        <taxon>Laterata</taxon>
        <taxon>Lacertibaenia</taxon>
        <taxon>Lacertidae</taxon>
        <taxon>Podarcis</taxon>
    </lineage>
</organism>